<dbReference type="CDD" id="cd05233">
    <property type="entry name" value="SDR_c"/>
    <property type="match status" value="1"/>
</dbReference>
<proteinExistence type="predicted"/>
<dbReference type="PANTHER" id="PTHR43975">
    <property type="entry name" value="ZGC:101858"/>
    <property type="match status" value="1"/>
</dbReference>
<dbReference type="PANTHER" id="PTHR43975:SF2">
    <property type="entry name" value="EG:BACR7A4.14 PROTEIN-RELATED"/>
    <property type="match status" value="1"/>
</dbReference>
<dbReference type="Proteomes" id="UP001250858">
    <property type="component" value="Chromosome"/>
</dbReference>
<dbReference type="InterPro" id="IPR036291">
    <property type="entry name" value="NAD(P)-bd_dom_sf"/>
</dbReference>
<protein>
    <submittedName>
        <fullName evidence="1">SDR family oxidoreductase</fullName>
        <ecNumber evidence="1">1.-.-.-</ecNumber>
    </submittedName>
</protein>
<organism evidence="1 2">
    <name type="scientific">Streptomyces roseicoloratus</name>
    <dbReference type="NCBI Taxonomy" id="2508722"/>
    <lineage>
        <taxon>Bacteria</taxon>
        <taxon>Bacillati</taxon>
        <taxon>Actinomycetota</taxon>
        <taxon>Actinomycetes</taxon>
        <taxon>Kitasatosporales</taxon>
        <taxon>Streptomycetaceae</taxon>
        <taxon>Streptomyces</taxon>
    </lineage>
</organism>
<dbReference type="PRINTS" id="PR00080">
    <property type="entry name" value="SDRFAMILY"/>
</dbReference>
<dbReference type="SUPFAM" id="SSF51735">
    <property type="entry name" value="NAD(P)-binding Rossmann-fold domains"/>
    <property type="match status" value="1"/>
</dbReference>
<dbReference type="InterPro" id="IPR002347">
    <property type="entry name" value="SDR_fam"/>
</dbReference>
<sequence>METPAPAASPPAPGASPVVVVTGAGTGIGRATARRFARQGATVVAVGRRQEPLDETAAGFPGIRPLAADVTAQGAPEDIVRTAVETYGRLDVLVNNAGIAVGGPLGTLDREVIGPLVETNLVAPVLLTQAAVPALEAAGGVVVNVTTTVGQRGWPDNSVYPATKSALETLTRCWAVELAPRGVRVVAVAPGAIETPIADHMGLSAEQREAVRKWQLAHIPLGRIGSPEDVAWAITALAAPEAGYLTGTVLPVDGGALVS</sequence>
<dbReference type="PRINTS" id="PR00081">
    <property type="entry name" value="GDHRDH"/>
</dbReference>
<dbReference type="Pfam" id="PF13561">
    <property type="entry name" value="adh_short_C2"/>
    <property type="match status" value="1"/>
</dbReference>
<dbReference type="EC" id="1.-.-.-" evidence="1"/>
<dbReference type="RefSeq" id="WP_128980672.1">
    <property type="nucleotide sequence ID" value="NZ_CP133762.1"/>
</dbReference>
<keyword evidence="2" id="KW-1185">Reference proteome</keyword>
<dbReference type="GO" id="GO:0016491">
    <property type="term" value="F:oxidoreductase activity"/>
    <property type="evidence" value="ECO:0007669"/>
    <property type="project" value="UniProtKB-KW"/>
</dbReference>
<dbReference type="Gene3D" id="3.40.50.720">
    <property type="entry name" value="NAD(P)-binding Rossmann-like Domain"/>
    <property type="match status" value="1"/>
</dbReference>
<evidence type="ECO:0000313" key="2">
    <source>
        <dbReference type="Proteomes" id="UP001250858"/>
    </source>
</evidence>
<accession>A0ABY9RZJ8</accession>
<evidence type="ECO:0000313" key="1">
    <source>
        <dbReference type="EMBL" id="WMX47607.1"/>
    </source>
</evidence>
<dbReference type="EMBL" id="CP133762">
    <property type="protein sequence ID" value="WMX47607.1"/>
    <property type="molecule type" value="Genomic_DNA"/>
</dbReference>
<reference evidence="1 2" key="1">
    <citation type="submission" date="2023-09" db="EMBL/GenBank/DDBJ databases">
        <title>Complete genome of Streptomyces roseicoloratus T14.</title>
        <authorList>
            <person name="Bashizi T."/>
            <person name="Kim M.-J."/>
            <person name="Lee G."/>
            <person name="Tagele S.B."/>
            <person name="Shin J.-H."/>
        </authorList>
    </citation>
    <scope>NUCLEOTIDE SEQUENCE [LARGE SCALE GENOMIC DNA]</scope>
    <source>
        <strain evidence="1 2">T14</strain>
    </source>
</reference>
<name>A0ABY9RZJ8_9ACTN</name>
<gene>
    <name evidence="1" type="ORF">RGF97_26250</name>
</gene>
<keyword evidence="1" id="KW-0560">Oxidoreductase</keyword>